<dbReference type="InterPro" id="IPR011009">
    <property type="entry name" value="Kinase-like_dom_sf"/>
</dbReference>
<sequence length="365" mass="40117">MKAVVENGDRSRAARLAAHRAVSTALARCSDRELRDRVEAAEPRGAGIGGTSALLDVGGTPVFVKRVPLSDLERQPENLRSTANLFGLPAFAHFGVGTIGTPGFGAWRELAVQTMTTKWALAQDSAGFPLMHHWRVLPHPGQSLPEELADVEKAVAYWGGGSQMRRRIEALRDCSASIALFLEYLPHNLHDWLGVQVEAGGAAADRACAMVEQQLRAGISFMNARGLLHFDAHFQNILTDGERLFFADYGLAISAEFDLSGEEAGFFAEHQTYDRCYSVTHLVIWLVTAWYGYRGEERSAFVRACARGERPKGIPPQAAAILTRHAPIAAAMTDFYRKFRLESRQIRYPLEEIGRIGALDNPSVG</sequence>
<name>A0ABP6V3B2_9PSEU</name>
<protein>
    <recommendedName>
        <fullName evidence="3">Protein kinase domain-containing protein</fullName>
    </recommendedName>
</protein>
<dbReference type="Gene3D" id="1.10.510.10">
    <property type="entry name" value="Transferase(Phosphotransferase) domain 1"/>
    <property type="match status" value="1"/>
</dbReference>
<keyword evidence="2" id="KW-1185">Reference proteome</keyword>
<accession>A0ABP6V3B2</accession>
<reference evidence="2" key="1">
    <citation type="journal article" date="2019" name="Int. J. Syst. Evol. Microbiol.">
        <title>The Global Catalogue of Microorganisms (GCM) 10K type strain sequencing project: providing services to taxonomists for standard genome sequencing and annotation.</title>
        <authorList>
            <consortium name="The Broad Institute Genomics Platform"/>
            <consortium name="The Broad Institute Genome Sequencing Center for Infectious Disease"/>
            <person name="Wu L."/>
            <person name="Ma J."/>
        </authorList>
    </citation>
    <scope>NUCLEOTIDE SEQUENCE [LARGE SCALE GENOMIC DNA]</scope>
    <source>
        <strain evidence="2">JCM 16898</strain>
    </source>
</reference>
<gene>
    <name evidence="1" type="ORF">GCM10022222_06430</name>
</gene>
<dbReference type="Proteomes" id="UP001500689">
    <property type="component" value="Unassembled WGS sequence"/>
</dbReference>
<evidence type="ECO:0000313" key="2">
    <source>
        <dbReference type="Proteomes" id="UP001500689"/>
    </source>
</evidence>
<organism evidence="1 2">
    <name type="scientific">Amycolatopsis ultiminotia</name>
    <dbReference type="NCBI Taxonomy" id="543629"/>
    <lineage>
        <taxon>Bacteria</taxon>
        <taxon>Bacillati</taxon>
        <taxon>Actinomycetota</taxon>
        <taxon>Actinomycetes</taxon>
        <taxon>Pseudonocardiales</taxon>
        <taxon>Pseudonocardiaceae</taxon>
        <taxon>Amycolatopsis</taxon>
    </lineage>
</organism>
<dbReference type="EMBL" id="BAAAZN010000001">
    <property type="protein sequence ID" value="GAA3526201.1"/>
    <property type="molecule type" value="Genomic_DNA"/>
</dbReference>
<dbReference type="RefSeq" id="WP_344855033.1">
    <property type="nucleotide sequence ID" value="NZ_BAAAZN010000001.1"/>
</dbReference>
<evidence type="ECO:0000313" key="1">
    <source>
        <dbReference type="EMBL" id="GAA3526201.1"/>
    </source>
</evidence>
<evidence type="ECO:0008006" key="3">
    <source>
        <dbReference type="Google" id="ProtNLM"/>
    </source>
</evidence>
<proteinExistence type="predicted"/>
<comment type="caution">
    <text evidence="1">The sequence shown here is derived from an EMBL/GenBank/DDBJ whole genome shotgun (WGS) entry which is preliminary data.</text>
</comment>
<dbReference type="SUPFAM" id="SSF56112">
    <property type="entry name" value="Protein kinase-like (PK-like)"/>
    <property type="match status" value="1"/>
</dbReference>